<dbReference type="Gene3D" id="1.10.287.1490">
    <property type="match status" value="1"/>
</dbReference>
<dbReference type="GO" id="GO:0005739">
    <property type="term" value="C:mitochondrion"/>
    <property type="evidence" value="ECO:0007669"/>
    <property type="project" value="TreeGrafter"/>
</dbReference>
<evidence type="ECO:0000256" key="2">
    <source>
        <dbReference type="SAM" id="MobiDB-lite"/>
    </source>
</evidence>
<dbReference type="CDD" id="cd13365">
    <property type="entry name" value="PH_PLC_plant-like"/>
    <property type="match status" value="1"/>
</dbReference>
<dbReference type="Pfam" id="PF12814">
    <property type="entry name" value="Mcp5_PH"/>
    <property type="match status" value="1"/>
</dbReference>
<feature type="compositionally biased region" description="Low complexity" evidence="2">
    <location>
        <begin position="2369"/>
        <end position="2383"/>
    </location>
</feature>
<feature type="region of interest" description="Disordered" evidence="2">
    <location>
        <begin position="250"/>
        <end position="273"/>
    </location>
</feature>
<feature type="region of interest" description="Disordered" evidence="2">
    <location>
        <begin position="1212"/>
        <end position="1246"/>
    </location>
</feature>
<feature type="region of interest" description="Disordered" evidence="2">
    <location>
        <begin position="2085"/>
        <end position="2113"/>
    </location>
</feature>
<feature type="region of interest" description="Disordered" evidence="2">
    <location>
        <begin position="2314"/>
        <end position="2390"/>
    </location>
</feature>
<dbReference type="SMART" id="SM00233">
    <property type="entry name" value="PH"/>
    <property type="match status" value="1"/>
</dbReference>
<feature type="region of interest" description="Disordered" evidence="2">
    <location>
        <begin position="1"/>
        <end position="51"/>
    </location>
</feature>
<evidence type="ECO:0000256" key="1">
    <source>
        <dbReference type="SAM" id="Coils"/>
    </source>
</evidence>
<reference evidence="4" key="1">
    <citation type="submission" date="2014-02" db="EMBL/GenBank/DDBJ databases">
        <authorList>
            <person name="Genoscope - CEA"/>
        </authorList>
    </citation>
    <scope>NUCLEOTIDE SEQUENCE</scope>
    <source>
        <strain evidence="4">LS3</strain>
    </source>
</reference>
<dbReference type="GO" id="GO:0005543">
    <property type="term" value="F:phospholipid binding"/>
    <property type="evidence" value="ECO:0007669"/>
    <property type="project" value="InterPro"/>
</dbReference>
<feature type="compositionally biased region" description="Polar residues" evidence="2">
    <location>
        <begin position="1637"/>
        <end position="1648"/>
    </location>
</feature>
<feature type="coiled-coil region" evidence="1">
    <location>
        <begin position="633"/>
        <end position="695"/>
    </location>
</feature>
<evidence type="ECO:0000313" key="4">
    <source>
        <dbReference type="EMBL" id="CDP36425.1"/>
    </source>
</evidence>
<dbReference type="InterPro" id="IPR001849">
    <property type="entry name" value="PH_domain"/>
</dbReference>
<feature type="compositionally biased region" description="Polar residues" evidence="2">
    <location>
        <begin position="2160"/>
        <end position="2169"/>
    </location>
</feature>
<protein>
    <submittedName>
        <fullName evidence="4">ARAD1B12716p</fullName>
    </submittedName>
</protein>
<dbReference type="GO" id="GO:0015631">
    <property type="term" value="F:tubulin binding"/>
    <property type="evidence" value="ECO:0007669"/>
    <property type="project" value="TreeGrafter"/>
</dbReference>
<dbReference type="SUPFAM" id="SSF50729">
    <property type="entry name" value="PH domain-like"/>
    <property type="match status" value="1"/>
</dbReference>
<feature type="compositionally biased region" description="Polar residues" evidence="2">
    <location>
        <begin position="2355"/>
        <end position="2368"/>
    </location>
</feature>
<sequence>MSDQDDLRSELLSVQERMRHTEQVKQGLQSVEQDLEHHLKDKSGGDNSDALKAKLSDLHSEYDRILKDGKALSQPEGSLSPKKASRRLSAQRNSRANDVQFAAEISEGLLVQCRKLQSLVNERDATIRDLEAEKDSLRTKSGALESRLHAMAEAEEKYKDENWDLELKLQELQSQLSRSKETVSKMASQTGKLQSDHSENIDAIETLRMRESELRKELDTQKARHEAMVAELKTQNEDLKAENSTLHQSISDLHNQRSVSRQGLSGSRLDTHNDEDVVEIAEDDDFDFEGLDASPPQSPTKGSSHHPALETETIKRSLGHAHKMVASLRAAVNKEKSEKLDLKRQLAETTDELDTLRAGSGPNLRNKRSRNFAQRGGVTAGLGGARKVHSRVYDDSTDPEGWEDHASGTETTTTESDDFQSAFETAQDEPTDADYITGQETMDEGSEGEHTETEDSSGVRGGVFQRFGGVPAVTSSDSSDSDESSRLSRSQRNSRYRRSIHTIRQSPMGHSPGGVVPKSPGSIRSFRSGGDNDATPVKGQSLASEFLSIDDIERHAHEQGMVVIPADEYSALTAKADPTKEDLEVFARDMNLELLPKSHVDDLKSTIDKLKSKEYITQAAEAFGLVAISKGVHDNLTQEHSKLSSDLSQLSSDHGLLSTAHSKLTADHDSMVKEHSSLREQHDELHQTHNSLKQDFEVLSQTHEDLRTKHDTLTQEHGKLTESFDSVSKELSRDLTPEELATKANSVGYVAIASKEYFELVRRANSPTIEELQSKLASQGFVTMSKGEHERMEELVTHPTRDNLSAWATPMGLYVVDVSDYKDLKRLAKNPTPEELVDRGKALGYAVIGETEYRQLVQDANEPSLENVHKSAEKHNHTVMSVEDHQALTKLAHEPTKEHVSEKAQAHGLRAIPEEEYSDLTKRANEPDEHHIRSKVAGLGLAVLGASELSELKRSAEQPTREEVEQKSKSLGLVALNEDDHKDLVRRAKEPTVEELKAHADKSGHTVIPATDYSALVEKVEKPDLDTIKSHAARNDSVVVPKSEYEALQNPSAEEVEKAARSHGLIAVPVAKYKSIEDAANAPPTKEFVETAAASLGLAALSKAALDSLKKPSLGDITSHASRHGHTVVENKELEKLKNPAPPTADQVREFAKRHDLVAVDSKKYAELTKPYSPTKEEIESKAAGLGLVALPQEAYNKLKAEPTKDELEEKLSKHGLASVPTAELEELKSRPTEYKPSEQELAEHSKQRGLVLVPNTEHEEIKSKLASPSREYIEENASKQGLTLLPLNEYEDLKRKVASPSRQELDTLAAQAGLAVVTIGGLSELTKRADEPSREAIHEGAKRHGLIAVDSNEYSEIVRKGNEPTKDEVKLFASNHNLEIVPSKDLEDLNRRASQPTAEEIKLACEPLDLVAVPKAELEQLEKNADAPDMELLSKHSRRAGMSLVAIAELEDLRRKATHPNREDLDEIAKKNGLVVVPNEEMTAIREQLAMVSEKAKGDGSKNDLMLASVAAKRDHFEDIIKKSQGPASPSSAAHGEKIVESIKSLGYVPVSNDEYKRLLENQAAFEPTKRDVVRYAKQFNMVAIPSEEYKSLLKRGHLKAPSIVSVSSDTTIDESSAPSTPSRRRSASAEIMVTPDQSPSKMTRSASGGIALESVPVDYLSSLRRIVENPTPEDIESLAQKAGVEYHTNPVSSLTSEQLNSRAKELGLVMVPEHEVQAKEVKEEEEKSWSAEEVAAAAMTFGLVAVPHDHYNSLKLIEEKAKKESEREMTSDEVIAAAQIHGLVAIPHEEYVAAKEAQKPKELSSEEVIAAAQNHGLVAIPQEEYVAAKQPQEPKEISAEELEERAQQLNLVTLPESVYTELTSRNADQLSVDDLKAQADRLGFLVIDKAHSRNTSLATSESSVFAPSNERSGIRAVTVGDDSREGGDIVSQARQMGYYVARDENELKDVAKGLGLVSLGALTTEAFMNHAQNRGFVAVPRQEYSKLVSPDKQAAPMSVEDIKSEAYRHGLITVPEDQYKTLFDKRASSNVDEVVNAARRLGYVAIPEDTYHALQEKKPTAVEPTLREVGAPPTVVRNNSRHTTMQSAVVEDASSSTYEERRLSGPPNQPLPSLLEDGVIANLSSIPHTHDDGVDVGTRTPTPTSLNGRRGLEPAMSANRTGPHASNATIATSIGSLSERNMIPYVTQVVIGEYLFKYTRRAGLSGISDNRHERYFWVHPYTVTLYWSRENPALESRHSLKTKSAAIVSVKSVEDSNPLPPGLHHKSILIKTSDREIKITCPTRQRHNIWYNSLLFLLKRSAEELNFDEDAEDGDYQRDERFEEERRRTLTKTNTRSRALSFRRSIAPEMNNARASRQTSMSSFQPSMRRGSSNGSSMRMGKAPKTPK</sequence>
<organism evidence="4">
    <name type="scientific">Blastobotrys adeninivorans</name>
    <name type="common">Yeast</name>
    <name type="synonym">Arxula adeninivorans</name>
    <dbReference type="NCBI Taxonomy" id="409370"/>
    <lineage>
        <taxon>Eukaryota</taxon>
        <taxon>Fungi</taxon>
        <taxon>Dikarya</taxon>
        <taxon>Ascomycota</taxon>
        <taxon>Saccharomycotina</taxon>
        <taxon>Dipodascomycetes</taxon>
        <taxon>Dipodascales</taxon>
        <taxon>Trichomonascaceae</taxon>
        <taxon>Blastobotrys</taxon>
    </lineage>
</organism>
<dbReference type="InterPro" id="IPR024774">
    <property type="entry name" value="PH_dom-Mcp5-type"/>
</dbReference>
<keyword evidence="1" id="KW-0175">Coiled coil</keyword>
<dbReference type="PROSITE" id="PS50003">
    <property type="entry name" value="PH_DOMAIN"/>
    <property type="match status" value="1"/>
</dbReference>
<feature type="compositionally biased region" description="Basic and acidic residues" evidence="2">
    <location>
        <begin position="34"/>
        <end position="51"/>
    </location>
</feature>
<dbReference type="PANTHER" id="PTHR28190:SF1">
    <property type="entry name" value="NUCLEAR MIGRATION PROTEIN NUM1"/>
    <property type="match status" value="1"/>
</dbReference>
<feature type="region of interest" description="Disordered" evidence="2">
    <location>
        <begin position="2129"/>
        <end position="2169"/>
    </location>
</feature>
<dbReference type="GO" id="GO:0032065">
    <property type="term" value="P:maintenance of protein location in cell cortex"/>
    <property type="evidence" value="ECO:0007669"/>
    <property type="project" value="InterPro"/>
</dbReference>
<evidence type="ECO:0000259" key="3">
    <source>
        <dbReference type="PROSITE" id="PS50003"/>
    </source>
</evidence>
<dbReference type="InterPro" id="IPR053005">
    <property type="entry name" value="Nuclear_Pos-Cytoskel_Interact"/>
</dbReference>
<accession>A0A060T5L6</accession>
<feature type="region of interest" description="Disordered" evidence="2">
    <location>
        <begin position="441"/>
        <end position="538"/>
    </location>
</feature>
<reference evidence="4" key="2">
    <citation type="submission" date="2014-06" db="EMBL/GenBank/DDBJ databases">
        <title>The complete genome of Blastobotrys (Arxula) adeninivorans LS3 - a yeast of biotechnological interest.</title>
        <authorList>
            <person name="Kunze G."/>
            <person name="Gaillardin C."/>
            <person name="Czernicka M."/>
            <person name="Durrens P."/>
            <person name="Martin T."/>
            <person name="Boer E."/>
            <person name="Gabaldon T."/>
            <person name="Cruz J."/>
            <person name="Talla E."/>
            <person name="Marck C."/>
            <person name="Goffeau A."/>
            <person name="Barbe V."/>
            <person name="Baret P."/>
            <person name="Baronian K."/>
            <person name="Beier S."/>
            <person name="Bleykasten C."/>
            <person name="Bode R."/>
            <person name="Casaregola S."/>
            <person name="Despons L."/>
            <person name="Fairhead C."/>
            <person name="Giersberg M."/>
            <person name="Gierski P."/>
            <person name="Hahnel U."/>
            <person name="Hartmann A."/>
            <person name="Jankowska D."/>
            <person name="Jubin C."/>
            <person name="Jung P."/>
            <person name="Lafontaine I."/>
            <person name="Leh-Louis V."/>
            <person name="Lemaire M."/>
            <person name="Marcet-Houben M."/>
            <person name="Mascher M."/>
            <person name="Morel G."/>
            <person name="Richard G.-F."/>
            <person name="Riechen J."/>
            <person name="Sacerdot C."/>
            <person name="Sarkar A."/>
            <person name="Savel G."/>
            <person name="Schacherer J."/>
            <person name="Sherman D."/>
            <person name="Straub M.-L."/>
            <person name="Stein N."/>
            <person name="Thierry A."/>
            <person name="Trautwein-Schult A."/>
            <person name="Westhof E."/>
            <person name="Worch S."/>
            <person name="Dujon B."/>
            <person name="Souciet J.-L."/>
            <person name="Wincker P."/>
            <person name="Scholz U."/>
            <person name="Neuveglise N."/>
        </authorList>
    </citation>
    <scope>NUCLEOTIDE SEQUENCE</scope>
    <source>
        <strain evidence="4">LS3</strain>
    </source>
</reference>
<dbReference type="Gene3D" id="1.20.5.340">
    <property type="match status" value="1"/>
</dbReference>
<feature type="region of interest" description="Disordered" evidence="2">
    <location>
        <begin position="67"/>
        <end position="95"/>
    </location>
</feature>
<feature type="compositionally biased region" description="Basic and acidic residues" evidence="2">
    <location>
        <begin position="2317"/>
        <end position="2330"/>
    </location>
</feature>
<feature type="compositionally biased region" description="Basic and acidic residues" evidence="2">
    <location>
        <begin position="1226"/>
        <end position="1246"/>
    </location>
</feature>
<feature type="region of interest" description="Disordered" evidence="2">
    <location>
        <begin position="353"/>
        <end position="420"/>
    </location>
</feature>
<dbReference type="PhylomeDB" id="A0A060T5L6"/>
<feature type="domain" description="PH" evidence="3">
    <location>
        <begin position="2190"/>
        <end position="2301"/>
    </location>
</feature>
<feature type="compositionally biased region" description="Low complexity" evidence="2">
    <location>
        <begin position="462"/>
        <end position="478"/>
    </location>
</feature>
<feature type="region of interest" description="Disordered" evidence="2">
    <location>
        <begin position="1608"/>
        <end position="1648"/>
    </location>
</feature>
<dbReference type="PANTHER" id="PTHR28190">
    <property type="entry name" value="NUCLEAR MIGRATION PROTEIN NUM1"/>
    <property type="match status" value="1"/>
</dbReference>
<name>A0A060T5L6_BLAAD</name>
<dbReference type="GO" id="GO:0005938">
    <property type="term" value="C:cell cortex"/>
    <property type="evidence" value="ECO:0007669"/>
    <property type="project" value="InterPro"/>
</dbReference>
<proteinExistence type="predicted"/>
<dbReference type="GO" id="GO:0000226">
    <property type="term" value="P:microtubule cytoskeleton organization"/>
    <property type="evidence" value="ECO:0007669"/>
    <property type="project" value="TreeGrafter"/>
</dbReference>
<feature type="compositionally biased region" description="Polar residues" evidence="2">
    <location>
        <begin position="2085"/>
        <end position="2099"/>
    </location>
</feature>
<dbReference type="EMBL" id="HG937692">
    <property type="protein sequence ID" value="CDP36425.1"/>
    <property type="molecule type" value="Genomic_DNA"/>
</dbReference>
<feature type="region of interest" description="Disordered" evidence="2">
    <location>
        <begin position="287"/>
        <end position="308"/>
    </location>
</feature>
<feature type="compositionally biased region" description="Polar residues" evidence="2">
    <location>
        <begin position="250"/>
        <end position="265"/>
    </location>
</feature>
<feature type="compositionally biased region" description="Basic residues" evidence="2">
    <location>
        <begin position="492"/>
        <end position="501"/>
    </location>
</feature>
<gene>
    <name evidence="4" type="ORF">GNLVRS02_ARAD1B12716g</name>
</gene>